<dbReference type="Proteomes" id="UP000630353">
    <property type="component" value="Unassembled WGS sequence"/>
</dbReference>
<keyword evidence="3" id="KW-1185">Reference proteome</keyword>
<reference evidence="2" key="2">
    <citation type="submission" date="2020-09" db="EMBL/GenBank/DDBJ databases">
        <authorList>
            <person name="Sun Q."/>
            <person name="Kim S."/>
        </authorList>
    </citation>
    <scope>NUCLEOTIDE SEQUENCE</scope>
    <source>
        <strain evidence="2">KCTC 42651</strain>
    </source>
</reference>
<dbReference type="Gene3D" id="1.25.40.10">
    <property type="entry name" value="Tetratricopeptide repeat domain"/>
    <property type="match status" value="1"/>
</dbReference>
<dbReference type="InterPro" id="IPR011990">
    <property type="entry name" value="TPR-like_helical_dom_sf"/>
</dbReference>
<evidence type="ECO:0000313" key="2">
    <source>
        <dbReference type="EMBL" id="GHD63515.1"/>
    </source>
</evidence>
<dbReference type="SUPFAM" id="SSF48452">
    <property type="entry name" value="TPR-like"/>
    <property type="match status" value="1"/>
</dbReference>
<dbReference type="InterPro" id="IPR014982">
    <property type="entry name" value="GSCFA"/>
</dbReference>
<sequence length="470" mass="52854">MRGAVYSRIMSGAGSAGAVTAEEQARRQRVLRLFHARNLALREPSAAAAYARLIDALGDGKGPALHAALLRRVLMIDPTDEAANEAFLLLDRAGDRRTLRRMRRCLVAHPSSYAGLLYGGMVLRNHDRLDEAVRCMERALAIDPGANQPKEQLWKIRENWGWGGRGEIGRFVDRTEPDADERFFRTTAARFFPRHIEDFDDLELVMRRDIFHGYLPDRPVIASDKSVVTIGSCFAQHIRQFLIRHGRHADRVPIPEGLNNTFAVRQFVDWVEGRDELVYSYEKAADGRMERWDADKDREAFRKALAAAGGFIVTVGVAEVWKDRTTDGVYWRGVPASQFDPGRHEHMLSTVEQNAENLLAICDGLRRLAGDVPVVCTLSPVPLIATMREGTSIFAADAVSKSTLRVAIETALQRSGGRLRYWPSFEAFRWLGGHLGRSLYGGEDNPRHPDPEMIGRVIKLFVEHYFEPVA</sequence>
<accession>A0A918XXT4</accession>
<reference evidence="2" key="1">
    <citation type="journal article" date="2014" name="Int. J. Syst. Evol. Microbiol.">
        <title>Complete genome sequence of Corynebacterium casei LMG S-19264T (=DSM 44701T), isolated from a smear-ripened cheese.</title>
        <authorList>
            <consortium name="US DOE Joint Genome Institute (JGI-PGF)"/>
            <person name="Walter F."/>
            <person name="Albersmeier A."/>
            <person name="Kalinowski J."/>
            <person name="Ruckert C."/>
        </authorList>
    </citation>
    <scope>NUCLEOTIDE SEQUENCE</scope>
    <source>
        <strain evidence="2">KCTC 42651</strain>
    </source>
</reference>
<dbReference type="AlphaFoldDB" id="A0A918XXT4"/>
<protein>
    <recommendedName>
        <fullName evidence="1">GSCFA domain-containing protein</fullName>
    </recommendedName>
</protein>
<evidence type="ECO:0000259" key="1">
    <source>
        <dbReference type="Pfam" id="PF08885"/>
    </source>
</evidence>
<dbReference type="Pfam" id="PF08885">
    <property type="entry name" value="GSCFA"/>
    <property type="match status" value="1"/>
</dbReference>
<proteinExistence type="predicted"/>
<feature type="domain" description="GSCFA" evidence="1">
    <location>
        <begin position="227"/>
        <end position="460"/>
    </location>
</feature>
<comment type="caution">
    <text evidence="2">The sequence shown here is derived from an EMBL/GenBank/DDBJ whole genome shotgun (WGS) entry which is preliminary data.</text>
</comment>
<name>A0A918XXT4_9PROT</name>
<organism evidence="2 3">
    <name type="scientific">Thalassobaculum fulvum</name>
    <dbReference type="NCBI Taxonomy" id="1633335"/>
    <lineage>
        <taxon>Bacteria</taxon>
        <taxon>Pseudomonadati</taxon>
        <taxon>Pseudomonadota</taxon>
        <taxon>Alphaproteobacteria</taxon>
        <taxon>Rhodospirillales</taxon>
        <taxon>Thalassobaculaceae</taxon>
        <taxon>Thalassobaculum</taxon>
    </lineage>
</organism>
<dbReference type="EMBL" id="BMZS01000016">
    <property type="protein sequence ID" value="GHD63515.1"/>
    <property type="molecule type" value="Genomic_DNA"/>
</dbReference>
<evidence type="ECO:0000313" key="3">
    <source>
        <dbReference type="Proteomes" id="UP000630353"/>
    </source>
</evidence>
<gene>
    <name evidence="2" type="ORF">GCM10017083_53910</name>
</gene>